<protein>
    <submittedName>
        <fullName evidence="11">FtsQ-type POTRA domain-containing protein</fullName>
    </submittedName>
</protein>
<comment type="subcellular location">
    <subcellularLocation>
        <location evidence="1">Membrane</location>
    </subcellularLocation>
</comment>
<dbReference type="Pfam" id="PF08478">
    <property type="entry name" value="POTRA_1"/>
    <property type="match status" value="1"/>
</dbReference>
<dbReference type="PROSITE" id="PS51779">
    <property type="entry name" value="POTRA"/>
    <property type="match status" value="1"/>
</dbReference>
<feature type="region of interest" description="Disordered" evidence="8">
    <location>
        <begin position="1"/>
        <end position="82"/>
    </location>
</feature>
<keyword evidence="3" id="KW-0132">Cell division</keyword>
<evidence type="ECO:0000256" key="4">
    <source>
        <dbReference type="ARBA" id="ARBA00022692"/>
    </source>
</evidence>
<keyword evidence="12" id="KW-1185">Reference proteome</keyword>
<evidence type="ECO:0000256" key="3">
    <source>
        <dbReference type="ARBA" id="ARBA00022618"/>
    </source>
</evidence>
<sequence>MRRPSPLPQPPSPSARPAADKAGARAARPSPPDGEMTDAAAGAVLVDADDAPTTPVVPLGSPAPLPLSPTAGVEESAPASDGEAADVGFREVWKAARARRKALRAEIRRFTVRQRRRRALWLGAAASVVILALATVGAAYSPLFAVQQISVVGAEQLDAAAVADALSGQLGTPLPLVDESEVKAELVAFPLIETYALEARPPHELVVRIVERTPVGLIETRAGYTLVDGAGVALSTTATPSAGTPVLTVRGGVDSDAFAAVGQVMRSLPDDIRAQVTEVSATTPDDVTLALGGTNTQVVWGSAERSARKALVLQTAMAGRPPADVATYDVSSPDAVVIR</sequence>
<feature type="compositionally biased region" description="Pro residues" evidence="8">
    <location>
        <begin position="1"/>
        <end position="14"/>
    </location>
</feature>
<dbReference type="PANTHER" id="PTHR37820">
    <property type="entry name" value="CELL DIVISION PROTEIN DIVIB"/>
    <property type="match status" value="1"/>
</dbReference>
<keyword evidence="4 9" id="KW-0812">Transmembrane</keyword>
<keyword evidence="6 9" id="KW-0472">Membrane</keyword>
<dbReference type="InterPro" id="IPR013685">
    <property type="entry name" value="POTRA_FtsQ_type"/>
</dbReference>
<dbReference type="Proteomes" id="UP001283109">
    <property type="component" value="Unassembled WGS sequence"/>
</dbReference>
<evidence type="ECO:0000256" key="7">
    <source>
        <dbReference type="ARBA" id="ARBA00023306"/>
    </source>
</evidence>
<comment type="caution">
    <text evidence="11">The sequence shown here is derived from an EMBL/GenBank/DDBJ whole genome shotgun (WGS) entry which is preliminary data.</text>
</comment>
<organism evidence="11 12">
    <name type="scientific">Microbacterium arthrosphaerae</name>
    <dbReference type="NCBI Taxonomy" id="792652"/>
    <lineage>
        <taxon>Bacteria</taxon>
        <taxon>Bacillati</taxon>
        <taxon>Actinomycetota</taxon>
        <taxon>Actinomycetes</taxon>
        <taxon>Micrococcales</taxon>
        <taxon>Microbacteriaceae</taxon>
        <taxon>Microbacterium</taxon>
    </lineage>
</organism>
<dbReference type="InterPro" id="IPR034746">
    <property type="entry name" value="POTRA"/>
</dbReference>
<reference evidence="11 12" key="1">
    <citation type="submission" date="2023-11" db="EMBL/GenBank/DDBJ databases">
        <title>Draft genome sequence of Microbacterium arthrosphaerae JCM 30492.</title>
        <authorList>
            <person name="Zhang G."/>
            <person name="Ding Y."/>
        </authorList>
    </citation>
    <scope>NUCLEOTIDE SEQUENCE [LARGE SCALE GENOMIC DNA]</scope>
    <source>
        <strain evidence="11 12">JCM 30492</strain>
    </source>
</reference>
<evidence type="ECO:0000313" key="11">
    <source>
        <dbReference type="EMBL" id="MDW4572286.1"/>
    </source>
</evidence>
<feature type="transmembrane region" description="Helical" evidence="9">
    <location>
        <begin position="119"/>
        <end position="140"/>
    </location>
</feature>
<feature type="domain" description="POTRA" evidence="10">
    <location>
        <begin position="144"/>
        <end position="212"/>
    </location>
</feature>
<evidence type="ECO:0000256" key="8">
    <source>
        <dbReference type="SAM" id="MobiDB-lite"/>
    </source>
</evidence>
<gene>
    <name evidence="11" type="ORF">R8Z58_05770</name>
</gene>
<evidence type="ECO:0000313" key="12">
    <source>
        <dbReference type="Proteomes" id="UP001283109"/>
    </source>
</evidence>
<dbReference type="InterPro" id="IPR050487">
    <property type="entry name" value="FtsQ_DivIB"/>
</dbReference>
<dbReference type="PANTHER" id="PTHR37820:SF1">
    <property type="entry name" value="CELL DIVISION PROTEIN FTSQ"/>
    <property type="match status" value="1"/>
</dbReference>
<keyword evidence="7" id="KW-0131">Cell cycle</keyword>
<accession>A0ABU4GYX8</accession>
<keyword evidence="2" id="KW-1003">Cell membrane</keyword>
<evidence type="ECO:0000259" key="10">
    <source>
        <dbReference type="PROSITE" id="PS51779"/>
    </source>
</evidence>
<evidence type="ECO:0000256" key="2">
    <source>
        <dbReference type="ARBA" id="ARBA00022475"/>
    </source>
</evidence>
<proteinExistence type="predicted"/>
<keyword evidence="5 9" id="KW-1133">Transmembrane helix</keyword>
<evidence type="ECO:0000256" key="9">
    <source>
        <dbReference type="SAM" id="Phobius"/>
    </source>
</evidence>
<evidence type="ECO:0000256" key="5">
    <source>
        <dbReference type="ARBA" id="ARBA00022989"/>
    </source>
</evidence>
<evidence type="ECO:0000256" key="1">
    <source>
        <dbReference type="ARBA" id="ARBA00004370"/>
    </source>
</evidence>
<dbReference type="EMBL" id="JAWQEV010000002">
    <property type="protein sequence ID" value="MDW4572286.1"/>
    <property type="molecule type" value="Genomic_DNA"/>
</dbReference>
<evidence type="ECO:0000256" key="6">
    <source>
        <dbReference type="ARBA" id="ARBA00023136"/>
    </source>
</evidence>
<name>A0ABU4GYX8_9MICO</name>
<dbReference type="Gene3D" id="3.10.20.310">
    <property type="entry name" value="membrane protein fhac"/>
    <property type="match status" value="1"/>
</dbReference>